<gene>
    <name evidence="2" type="primary">LOC142176488</name>
</gene>
<keyword evidence="1" id="KW-1185">Reference proteome</keyword>
<dbReference type="RefSeq" id="XP_075100478.1">
    <property type="nucleotide sequence ID" value="XM_075244377.1"/>
</dbReference>
<sequence length="180" mass="20562">MKKECKSNGQQQTLEFQIFLNDLPGNDFNTIFRSLPEFHEDLRRQNMGDDGIFDPSCFVAGIAGSLYNRLFPSKSLHFVHSSYSVHWLSQVPVGIENNKGNIHVESTSPLDVIEACYEQYERDFVNFLKLRSIELVKGGRMVLTVMGRKNYDSFSKASCYLSEPIVRALKDIIAEVKPDF</sequence>
<proteinExistence type="predicted"/>
<reference evidence="1" key="1">
    <citation type="journal article" date="2014" name="Nat. Commun.">
        <title>The tobacco genome sequence and its comparison with those of tomato and potato.</title>
        <authorList>
            <person name="Sierro N."/>
            <person name="Battey J.N."/>
            <person name="Ouadi S."/>
            <person name="Bakaher N."/>
            <person name="Bovet L."/>
            <person name="Willig A."/>
            <person name="Goepfert S."/>
            <person name="Peitsch M.C."/>
            <person name="Ivanov N.V."/>
        </authorList>
    </citation>
    <scope>NUCLEOTIDE SEQUENCE [LARGE SCALE GENOMIC DNA]</scope>
</reference>
<protein>
    <submittedName>
        <fullName evidence="2">S-adenosyl-L-methionine:benzoic acid/salicylic acid carboxyl methyltransferase 3-like</fullName>
    </submittedName>
</protein>
<name>A0AC58TTC7_TOBAC</name>
<evidence type="ECO:0000313" key="1">
    <source>
        <dbReference type="Proteomes" id="UP000790787"/>
    </source>
</evidence>
<organism evidence="1 2">
    <name type="scientific">Nicotiana tabacum</name>
    <name type="common">Common tobacco</name>
    <dbReference type="NCBI Taxonomy" id="4097"/>
    <lineage>
        <taxon>Eukaryota</taxon>
        <taxon>Viridiplantae</taxon>
        <taxon>Streptophyta</taxon>
        <taxon>Embryophyta</taxon>
        <taxon>Tracheophyta</taxon>
        <taxon>Spermatophyta</taxon>
        <taxon>Magnoliopsida</taxon>
        <taxon>eudicotyledons</taxon>
        <taxon>Gunneridae</taxon>
        <taxon>Pentapetalae</taxon>
        <taxon>asterids</taxon>
        <taxon>lamiids</taxon>
        <taxon>Solanales</taxon>
        <taxon>Solanaceae</taxon>
        <taxon>Nicotianoideae</taxon>
        <taxon>Nicotianeae</taxon>
        <taxon>Nicotiana</taxon>
    </lineage>
</organism>
<dbReference type="Proteomes" id="UP000790787">
    <property type="component" value="Chromosome 22"/>
</dbReference>
<accession>A0AC58TTC7</accession>
<evidence type="ECO:0000313" key="2">
    <source>
        <dbReference type="RefSeq" id="XP_075100478.1"/>
    </source>
</evidence>
<reference evidence="2" key="2">
    <citation type="submission" date="2025-08" db="UniProtKB">
        <authorList>
            <consortium name="RefSeq"/>
        </authorList>
    </citation>
    <scope>IDENTIFICATION</scope>
    <source>
        <tissue evidence="2">Leaf</tissue>
    </source>
</reference>